<evidence type="ECO:0000313" key="1">
    <source>
        <dbReference type="EMBL" id="AJZ75713.1"/>
    </source>
</evidence>
<sequence length="108" mass="12401">MHVEYEEFSSIQDIFSYMAAVMPPMKNTMPINYYKGYVFAFIPLTHNGGDVYLMIYTKATLDGRILEFDINANSYRKVAAIERADKTYFIVISPKRNTIADEAIQKLG</sequence>
<gene>
    <name evidence="1" type="ORF">SU86_004280</name>
</gene>
<dbReference type="EMBL" id="CP011097">
    <property type="protein sequence ID" value="AJZ75713.1"/>
    <property type="molecule type" value="Genomic_DNA"/>
</dbReference>
<dbReference type="Proteomes" id="UP000266745">
    <property type="component" value="Chromosome"/>
</dbReference>
<keyword evidence="2" id="KW-1185">Reference proteome</keyword>
<organism evidence="1 2">
    <name type="scientific">Candidatus Nitrosotenuis cloacae</name>
    <dbReference type="NCBI Taxonomy" id="1603555"/>
    <lineage>
        <taxon>Archaea</taxon>
        <taxon>Nitrososphaerota</taxon>
        <taxon>Candidatus Nitrosotenuis</taxon>
    </lineage>
</organism>
<accession>A0A3G1B464</accession>
<dbReference type="KEGG" id="tah:SU86_004280"/>
<dbReference type="GeneID" id="24875612"/>
<dbReference type="RefSeq" id="WP_048188567.1">
    <property type="nucleotide sequence ID" value="NZ_CP011097.1"/>
</dbReference>
<dbReference type="AlphaFoldDB" id="A0A3G1B464"/>
<evidence type="ECO:0000313" key="2">
    <source>
        <dbReference type="Proteomes" id="UP000266745"/>
    </source>
</evidence>
<reference evidence="1 2" key="1">
    <citation type="journal article" date="2016" name="Sci. Rep.">
        <title>A novel ammonia-oxidizing archaeon from wastewater treatment plant: Its enrichment, physiological and genomic characteristics.</title>
        <authorList>
            <person name="Li Y."/>
            <person name="Ding K."/>
            <person name="Wen X."/>
            <person name="Zhang B."/>
            <person name="Shen B."/>
            <person name="Yang Y."/>
        </authorList>
    </citation>
    <scope>NUCLEOTIDE SEQUENCE [LARGE SCALE GENOMIC DNA]</scope>
    <source>
        <strain evidence="1 2">SAT1</strain>
    </source>
</reference>
<dbReference type="OrthoDB" id="55755at2157"/>
<protein>
    <submittedName>
        <fullName evidence="1">Uncharacterized protein</fullName>
    </submittedName>
</protein>
<proteinExistence type="predicted"/>
<name>A0A3G1B464_9ARCH</name>